<dbReference type="Proteomes" id="UP001596270">
    <property type="component" value="Unassembled WGS sequence"/>
</dbReference>
<accession>A0ABW1TSU7</accession>
<proteinExistence type="predicted"/>
<evidence type="ECO:0000313" key="1">
    <source>
        <dbReference type="EMBL" id="MFC6280018.1"/>
    </source>
</evidence>
<name>A0ABW1TSU7_9BURK</name>
<comment type="caution">
    <text evidence="1">The sequence shown here is derived from an EMBL/GenBank/DDBJ whole genome shotgun (WGS) entry which is preliminary data.</text>
</comment>
<sequence length="111" mass="13122">MDVDHIANANAQRLKHYNKVLHEQLAQLKSEIADVEIGFRINFALQSARRIEPRKLCELIDPHARLLRADLAQLHLDIRMLANRKATKNWLKTLRRHKQLLDEAEFDFDLY</sequence>
<reference evidence="2" key="1">
    <citation type="journal article" date="2019" name="Int. J. Syst. Evol. Microbiol.">
        <title>The Global Catalogue of Microorganisms (GCM) 10K type strain sequencing project: providing services to taxonomists for standard genome sequencing and annotation.</title>
        <authorList>
            <consortium name="The Broad Institute Genomics Platform"/>
            <consortium name="The Broad Institute Genome Sequencing Center for Infectious Disease"/>
            <person name="Wu L."/>
            <person name="Ma J."/>
        </authorList>
    </citation>
    <scope>NUCLEOTIDE SEQUENCE [LARGE SCALE GENOMIC DNA]</scope>
    <source>
        <strain evidence="2">CCUG 39402</strain>
    </source>
</reference>
<dbReference type="EMBL" id="JBHSRS010000004">
    <property type="protein sequence ID" value="MFC6280018.1"/>
    <property type="molecule type" value="Genomic_DNA"/>
</dbReference>
<evidence type="ECO:0000313" key="2">
    <source>
        <dbReference type="Proteomes" id="UP001596270"/>
    </source>
</evidence>
<protein>
    <recommendedName>
        <fullName evidence="3">CHAD domain-containing protein</fullName>
    </recommendedName>
</protein>
<keyword evidence="2" id="KW-1185">Reference proteome</keyword>
<dbReference type="RefSeq" id="WP_371437984.1">
    <property type="nucleotide sequence ID" value="NZ_JBHSRS010000004.1"/>
</dbReference>
<evidence type="ECO:0008006" key="3">
    <source>
        <dbReference type="Google" id="ProtNLM"/>
    </source>
</evidence>
<gene>
    <name evidence="1" type="ORF">ACFQND_02050</name>
</gene>
<organism evidence="1 2">
    <name type="scientific">Polaromonas aquatica</name>
    <dbReference type="NCBI Taxonomy" id="332657"/>
    <lineage>
        <taxon>Bacteria</taxon>
        <taxon>Pseudomonadati</taxon>
        <taxon>Pseudomonadota</taxon>
        <taxon>Betaproteobacteria</taxon>
        <taxon>Burkholderiales</taxon>
        <taxon>Comamonadaceae</taxon>
        <taxon>Polaromonas</taxon>
    </lineage>
</organism>